<dbReference type="InterPro" id="IPR002376">
    <property type="entry name" value="Formyl_transf_N"/>
</dbReference>
<feature type="compositionally biased region" description="Basic and acidic residues" evidence="1">
    <location>
        <begin position="341"/>
        <end position="364"/>
    </location>
</feature>
<sequence>MLEPLTEATRDLILPWRNAPEVRRQMYTRHEIPLEEHRAWFERMQADPTRCWYLCRDASDDPAGVVYFTDIEPEGGSAFWGFYARPDAPAGIGMRMEYSALDHAFHELGLHKLNCEVLATNTAVVNLHKKCGFTREGTFREQHFDGEQYVDIIRLGLLAREWPKHRERLHERIAQLDALAARKAEGDTPPRRIAVLSDANSWINEHLLELVEDWEELGHTVHWTHEPADAEEADFCFCLGFGRLLPETVRARFRHTLVVHESDLPRGKGWSPLTWQILDGEDRIPVTLIEAAEKVDSGTIYAQRWVEFEGHELVDELRTAQAEATRALCREFVDDYPVSAERGREQHGEESFYPRRGPEDSRLDPERSLAEQFNLLRVVDNERYPAFFEWRGRRFQLHIIGTRDT</sequence>
<dbReference type="EMBL" id="FOMJ01000001">
    <property type="protein sequence ID" value="SFC96285.1"/>
    <property type="molecule type" value="Genomic_DNA"/>
</dbReference>
<dbReference type="RefSeq" id="WP_205407720.1">
    <property type="nucleotide sequence ID" value="NZ_FOMJ01000001.1"/>
</dbReference>
<dbReference type="InterPro" id="IPR000182">
    <property type="entry name" value="GNAT_dom"/>
</dbReference>
<evidence type="ECO:0000313" key="3">
    <source>
        <dbReference type="EMBL" id="SFC96285.1"/>
    </source>
</evidence>
<gene>
    <name evidence="3" type="ORF">SAMN05660831_00253</name>
</gene>
<keyword evidence="4" id="KW-1185">Reference proteome</keyword>
<name>A0A1I1NFM3_9GAMM</name>
<dbReference type="InterPro" id="IPR020036">
    <property type="entry name" value="PseH"/>
</dbReference>
<dbReference type="SUPFAM" id="SSF50486">
    <property type="entry name" value="FMT C-terminal domain-like"/>
    <property type="match status" value="1"/>
</dbReference>
<dbReference type="Gene3D" id="3.40.630.30">
    <property type="match status" value="1"/>
</dbReference>
<dbReference type="Pfam" id="PF13302">
    <property type="entry name" value="Acetyltransf_3"/>
    <property type="match status" value="1"/>
</dbReference>
<dbReference type="STRING" id="1123397.SAMN05660831_00253"/>
<feature type="region of interest" description="Disordered" evidence="1">
    <location>
        <begin position="340"/>
        <end position="364"/>
    </location>
</feature>
<dbReference type="NCBIfam" id="TIGR03585">
    <property type="entry name" value="PseH"/>
    <property type="match status" value="1"/>
</dbReference>
<dbReference type="Pfam" id="PF00551">
    <property type="entry name" value="Formyl_trans_N"/>
    <property type="match status" value="1"/>
</dbReference>
<protein>
    <submittedName>
        <fullName evidence="3">UDP-4-amino-4,6-dideoxy-N-acetyl-beta-L-altrosamine N-acetyltransferase</fullName>
    </submittedName>
</protein>
<dbReference type="PROSITE" id="PS51186">
    <property type="entry name" value="GNAT"/>
    <property type="match status" value="1"/>
</dbReference>
<dbReference type="Proteomes" id="UP000198611">
    <property type="component" value="Unassembled WGS sequence"/>
</dbReference>
<dbReference type="PANTHER" id="PTHR43415:SF3">
    <property type="entry name" value="GNAT-FAMILY ACETYLTRANSFERASE"/>
    <property type="match status" value="1"/>
</dbReference>
<dbReference type="AlphaFoldDB" id="A0A1I1NFM3"/>
<dbReference type="SUPFAM" id="SSF53328">
    <property type="entry name" value="Formyltransferase"/>
    <property type="match status" value="1"/>
</dbReference>
<organism evidence="3 4">
    <name type="scientific">Thiohalospira halophila DSM 15071</name>
    <dbReference type="NCBI Taxonomy" id="1123397"/>
    <lineage>
        <taxon>Bacteria</taxon>
        <taxon>Pseudomonadati</taxon>
        <taxon>Pseudomonadota</taxon>
        <taxon>Gammaproteobacteria</taxon>
        <taxon>Thiohalospirales</taxon>
        <taxon>Thiohalospiraceae</taxon>
        <taxon>Thiohalospira</taxon>
    </lineage>
</organism>
<proteinExistence type="predicted"/>
<dbReference type="GO" id="GO:0016747">
    <property type="term" value="F:acyltransferase activity, transferring groups other than amino-acyl groups"/>
    <property type="evidence" value="ECO:0007669"/>
    <property type="project" value="InterPro"/>
</dbReference>
<feature type="domain" description="N-acetyltransferase" evidence="2">
    <location>
        <begin position="1"/>
        <end position="156"/>
    </location>
</feature>
<dbReference type="InterPro" id="IPR011034">
    <property type="entry name" value="Formyl_transferase-like_C_sf"/>
</dbReference>
<evidence type="ECO:0000259" key="2">
    <source>
        <dbReference type="PROSITE" id="PS51186"/>
    </source>
</evidence>
<evidence type="ECO:0000256" key="1">
    <source>
        <dbReference type="SAM" id="MobiDB-lite"/>
    </source>
</evidence>
<keyword evidence="3" id="KW-0808">Transferase</keyword>
<accession>A0A1I1NFM3</accession>
<dbReference type="InterPro" id="IPR016181">
    <property type="entry name" value="Acyl_CoA_acyltransferase"/>
</dbReference>
<dbReference type="Gene3D" id="3.40.50.12230">
    <property type="match status" value="1"/>
</dbReference>
<dbReference type="SUPFAM" id="SSF55729">
    <property type="entry name" value="Acyl-CoA N-acyltransferases (Nat)"/>
    <property type="match status" value="1"/>
</dbReference>
<dbReference type="InterPro" id="IPR036477">
    <property type="entry name" value="Formyl_transf_N_sf"/>
</dbReference>
<evidence type="ECO:0000313" key="4">
    <source>
        <dbReference type="Proteomes" id="UP000198611"/>
    </source>
</evidence>
<reference evidence="3 4" key="1">
    <citation type="submission" date="2016-10" db="EMBL/GenBank/DDBJ databases">
        <authorList>
            <person name="de Groot N.N."/>
        </authorList>
    </citation>
    <scope>NUCLEOTIDE SEQUENCE [LARGE SCALE GENOMIC DNA]</scope>
    <source>
        <strain evidence="3 4">HL3</strain>
    </source>
</reference>
<dbReference type="PANTHER" id="PTHR43415">
    <property type="entry name" value="SPERMIDINE N(1)-ACETYLTRANSFERASE"/>
    <property type="match status" value="1"/>
</dbReference>